<dbReference type="RefSeq" id="WP_169401093.1">
    <property type="nucleotide sequence ID" value="NZ_JAADJU010000001.1"/>
</dbReference>
<proteinExistence type="predicted"/>
<gene>
    <name evidence="2" type="ORF">GW590_00575</name>
</gene>
<dbReference type="AlphaFoldDB" id="A0A848MCG9"/>
<reference evidence="2 3" key="1">
    <citation type="submission" date="2020-01" db="EMBL/GenBank/DDBJ databases">
        <authorList>
            <person name="Lee S.D."/>
        </authorList>
    </citation>
    <scope>NUCLEOTIDE SEQUENCE [LARGE SCALE GENOMIC DNA]</scope>
    <source>
        <strain evidence="2 3">SAP-1</strain>
    </source>
</reference>
<comment type="caution">
    <text evidence="2">The sequence shown here is derived from an EMBL/GenBank/DDBJ whole genome shotgun (WGS) entry which is preliminary data.</text>
</comment>
<organism evidence="2 3">
    <name type="scientific">Rouxiella aceris</name>
    <dbReference type="NCBI Taxonomy" id="2703884"/>
    <lineage>
        <taxon>Bacteria</taxon>
        <taxon>Pseudomonadati</taxon>
        <taxon>Pseudomonadota</taxon>
        <taxon>Gammaproteobacteria</taxon>
        <taxon>Enterobacterales</taxon>
        <taxon>Yersiniaceae</taxon>
        <taxon>Rouxiella</taxon>
    </lineage>
</organism>
<accession>A0A848MCG9</accession>
<feature type="region of interest" description="Disordered" evidence="1">
    <location>
        <begin position="90"/>
        <end position="193"/>
    </location>
</feature>
<feature type="compositionally biased region" description="Basic residues" evidence="1">
    <location>
        <begin position="167"/>
        <end position="178"/>
    </location>
</feature>
<name>A0A848MCG9_9GAMM</name>
<evidence type="ECO:0000256" key="1">
    <source>
        <dbReference type="SAM" id="MobiDB-lite"/>
    </source>
</evidence>
<evidence type="ECO:0000313" key="2">
    <source>
        <dbReference type="EMBL" id="NMP25385.1"/>
    </source>
</evidence>
<evidence type="ECO:0000313" key="3">
    <source>
        <dbReference type="Proteomes" id="UP000585363"/>
    </source>
</evidence>
<feature type="compositionally biased region" description="Low complexity" evidence="1">
    <location>
        <begin position="99"/>
        <end position="115"/>
    </location>
</feature>
<keyword evidence="3" id="KW-1185">Reference proteome</keyword>
<dbReference type="EMBL" id="JAADJU010000001">
    <property type="protein sequence ID" value="NMP25385.1"/>
    <property type="molecule type" value="Genomic_DNA"/>
</dbReference>
<dbReference type="Proteomes" id="UP000585363">
    <property type="component" value="Unassembled WGS sequence"/>
</dbReference>
<sequence length="205" mass="21647">MQINLSNNQIYNPAQYDPAATTLSITNSLPGNKNAKIVNSKMQITVNCGKPLLPPSHNQPSDCAIRNVIKNVLRSLLNFIKSILGNHSSCHQPQPPCIGQPGQPVQPGLPVEPGLPIAPGKPEQGHPCVPRPPHKPGNGDACLPTPPNKPGNGDICVPGQPGNGHPCRPKPPGHHHPHSPATTIPVLNRTPPSGIIAMADNIKHK</sequence>
<protein>
    <submittedName>
        <fullName evidence="2">Uncharacterized protein</fullName>
    </submittedName>
</protein>
<reference evidence="2 3" key="2">
    <citation type="submission" date="2020-06" db="EMBL/GenBank/DDBJ databases">
        <title>Polyphasic characterization of a Rahnella strain isolated from tree sap.</title>
        <authorList>
            <person name="Kim I.S."/>
        </authorList>
    </citation>
    <scope>NUCLEOTIDE SEQUENCE [LARGE SCALE GENOMIC DNA]</scope>
    <source>
        <strain evidence="2 3">SAP-1</strain>
    </source>
</reference>